<gene>
    <name evidence="3" type="ORF">SAMN04488003_104112</name>
</gene>
<dbReference type="Pfam" id="PF02622">
    <property type="entry name" value="DUF179"/>
    <property type="match status" value="1"/>
</dbReference>
<evidence type="ECO:0000256" key="1">
    <source>
        <dbReference type="ARBA" id="ARBA00009600"/>
    </source>
</evidence>
<dbReference type="Gene3D" id="3.40.1740.10">
    <property type="entry name" value="VC0467-like"/>
    <property type="match status" value="1"/>
</dbReference>
<dbReference type="STRING" id="245187.SAMN04488003_104112"/>
<name>A0A1H8B2E9_9RHOB</name>
<keyword evidence="4" id="KW-1185">Reference proteome</keyword>
<organism evidence="3 4">
    <name type="scientific">Loktanella fryxellensis</name>
    <dbReference type="NCBI Taxonomy" id="245187"/>
    <lineage>
        <taxon>Bacteria</taxon>
        <taxon>Pseudomonadati</taxon>
        <taxon>Pseudomonadota</taxon>
        <taxon>Alphaproteobacteria</taxon>
        <taxon>Rhodobacterales</taxon>
        <taxon>Roseobacteraceae</taxon>
        <taxon>Loktanella</taxon>
    </lineage>
</organism>
<dbReference type="OrthoDB" id="9807486at2"/>
<dbReference type="HAMAP" id="MF_00758">
    <property type="entry name" value="UPF0301"/>
    <property type="match status" value="1"/>
</dbReference>
<dbReference type="PANTHER" id="PTHR30327">
    <property type="entry name" value="UNCHARACTERIZED PROTEIN YQGE"/>
    <property type="match status" value="1"/>
</dbReference>
<dbReference type="EMBL" id="FOCI01000004">
    <property type="protein sequence ID" value="SEM76308.1"/>
    <property type="molecule type" value="Genomic_DNA"/>
</dbReference>
<evidence type="ECO:0000256" key="2">
    <source>
        <dbReference type="HAMAP-Rule" id="MF_00758"/>
    </source>
</evidence>
<accession>A0A1H8B2E9</accession>
<reference evidence="3 4" key="1">
    <citation type="submission" date="2016-10" db="EMBL/GenBank/DDBJ databases">
        <authorList>
            <person name="de Groot N.N."/>
        </authorList>
    </citation>
    <scope>NUCLEOTIDE SEQUENCE [LARGE SCALE GENOMIC DNA]</scope>
    <source>
        <strain evidence="3 4">DSM 16213</strain>
    </source>
</reference>
<dbReference type="InterPro" id="IPR003774">
    <property type="entry name" value="AlgH-like"/>
</dbReference>
<proteinExistence type="inferred from homology"/>
<dbReference type="PANTHER" id="PTHR30327:SF1">
    <property type="entry name" value="UPF0301 PROTEIN YQGE"/>
    <property type="match status" value="1"/>
</dbReference>
<protein>
    <recommendedName>
        <fullName evidence="2">UPF0301 protein SAMN04488003_104112</fullName>
    </recommendedName>
</protein>
<evidence type="ECO:0000313" key="4">
    <source>
        <dbReference type="Proteomes" id="UP000199585"/>
    </source>
</evidence>
<dbReference type="SUPFAM" id="SSF143456">
    <property type="entry name" value="VC0467-like"/>
    <property type="match status" value="1"/>
</dbReference>
<dbReference type="AlphaFoldDB" id="A0A1H8B2E9"/>
<dbReference type="Proteomes" id="UP000199585">
    <property type="component" value="Unassembled WGS sequence"/>
</dbReference>
<sequence>MVTEIQTLRGTFLIAMPDMADPRFAGSVICLCHHDADGAMGVIVNRPRSDITFAAILDQMRIDHHREGRQVRLFGGGPVQRMRGYVLHGLDYRADATQIVTDDIGLTETRDILVALAAGGGPQDALLALGCAGWGPGQLEAELAGNDWLTAPVDAAILFAADPATIRAAALQSIGVSPSSLSLTGGRA</sequence>
<evidence type="ECO:0000313" key="3">
    <source>
        <dbReference type="EMBL" id="SEM76308.1"/>
    </source>
</evidence>
<dbReference type="GO" id="GO:0005829">
    <property type="term" value="C:cytosol"/>
    <property type="evidence" value="ECO:0007669"/>
    <property type="project" value="TreeGrafter"/>
</dbReference>
<comment type="similarity">
    <text evidence="1 2">Belongs to the UPF0301 (AlgH) family.</text>
</comment>